<accession>A0AAV7SGQ5</accession>
<comment type="caution">
    <text evidence="2">The sequence shown here is derived from an EMBL/GenBank/DDBJ whole genome shotgun (WGS) entry which is preliminary data.</text>
</comment>
<evidence type="ECO:0000313" key="3">
    <source>
        <dbReference type="Proteomes" id="UP001066276"/>
    </source>
</evidence>
<keyword evidence="3" id="KW-1185">Reference proteome</keyword>
<evidence type="ECO:0000313" key="2">
    <source>
        <dbReference type="EMBL" id="KAJ1163255.1"/>
    </source>
</evidence>
<dbReference type="Proteomes" id="UP001066276">
    <property type="component" value="Chromosome 4_2"/>
</dbReference>
<gene>
    <name evidence="2" type="ORF">NDU88_003716</name>
</gene>
<sequence>MCSHSAPCWEESGDCGPGCRDRSIEEAGGPDCHVRGRGERMPGRWGAASSPLPELSARGLAPPSVRGPSVCPTPTESSVSPLQAKSVWRPTPIRVPQTGPPSIALAQFVLPVTFGYLRAEAVSRSEGAIE</sequence>
<name>A0AAV7SGQ5_PLEWA</name>
<dbReference type="EMBL" id="JANPWB010000008">
    <property type="protein sequence ID" value="KAJ1163255.1"/>
    <property type="molecule type" value="Genomic_DNA"/>
</dbReference>
<protein>
    <submittedName>
        <fullName evidence="2">Uncharacterized protein</fullName>
    </submittedName>
</protein>
<dbReference type="AlphaFoldDB" id="A0AAV7SGQ5"/>
<reference evidence="2" key="1">
    <citation type="journal article" date="2022" name="bioRxiv">
        <title>Sequencing and chromosome-scale assembly of the giantPleurodeles waltlgenome.</title>
        <authorList>
            <person name="Brown T."/>
            <person name="Elewa A."/>
            <person name="Iarovenko S."/>
            <person name="Subramanian E."/>
            <person name="Araus A.J."/>
            <person name="Petzold A."/>
            <person name="Susuki M."/>
            <person name="Suzuki K.-i.T."/>
            <person name="Hayashi T."/>
            <person name="Toyoda A."/>
            <person name="Oliveira C."/>
            <person name="Osipova E."/>
            <person name="Leigh N.D."/>
            <person name="Simon A."/>
            <person name="Yun M.H."/>
        </authorList>
    </citation>
    <scope>NUCLEOTIDE SEQUENCE</scope>
    <source>
        <strain evidence="2">20211129_DDA</strain>
        <tissue evidence="2">Liver</tissue>
    </source>
</reference>
<evidence type="ECO:0000256" key="1">
    <source>
        <dbReference type="SAM" id="MobiDB-lite"/>
    </source>
</evidence>
<feature type="compositionally biased region" description="Polar residues" evidence="1">
    <location>
        <begin position="72"/>
        <end position="83"/>
    </location>
</feature>
<proteinExistence type="predicted"/>
<feature type="compositionally biased region" description="Basic and acidic residues" evidence="1">
    <location>
        <begin position="32"/>
        <end position="42"/>
    </location>
</feature>
<organism evidence="2 3">
    <name type="scientific">Pleurodeles waltl</name>
    <name type="common">Iberian ribbed newt</name>
    <dbReference type="NCBI Taxonomy" id="8319"/>
    <lineage>
        <taxon>Eukaryota</taxon>
        <taxon>Metazoa</taxon>
        <taxon>Chordata</taxon>
        <taxon>Craniata</taxon>
        <taxon>Vertebrata</taxon>
        <taxon>Euteleostomi</taxon>
        <taxon>Amphibia</taxon>
        <taxon>Batrachia</taxon>
        <taxon>Caudata</taxon>
        <taxon>Salamandroidea</taxon>
        <taxon>Salamandridae</taxon>
        <taxon>Pleurodelinae</taxon>
        <taxon>Pleurodeles</taxon>
    </lineage>
</organism>
<feature type="region of interest" description="Disordered" evidence="1">
    <location>
        <begin position="26"/>
        <end position="84"/>
    </location>
</feature>